<protein>
    <recommendedName>
        <fullName evidence="3">Type VI secretion system lipoprotein TssJ</fullName>
    </recommendedName>
</protein>
<reference evidence="1 2" key="1">
    <citation type="journal article" date="2022" name="Mar. Drugs">
        <title>Bioassay-Guided Fractionation Leads to the Detection of Cholic Acid Generated by the Rare Thalassomonas sp.</title>
        <authorList>
            <person name="Pheiffer F."/>
            <person name="Schneider Y.K."/>
            <person name="Hansen E.H."/>
            <person name="Andersen J.H."/>
            <person name="Isaksson J."/>
            <person name="Busche T."/>
            <person name="R C."/>
            <person name="Kalinowski J."/>
            <person name="Zyl L.V."/>
            <person name="Trindade M."/>
        </authorList>
    </citation>
    <scope>NUCLEOTIDE SEQUENCE [LARGE SCALE GENOMIC DNA]</scope>
    <source>
        <strain evidence="1 2">A5K-61T</strain>
    </source>
</reference>
<dbReference type="EMBL" id="CP059693">
    <property type="protein sequence ID" value="WDE09384.1"/>
    <property type="molecule type" value="Genomic_DNA"/>
</dbReference>
<gene>
    <name evidence="1" type="ORF">H3N35_13660</name>
</gene>
<evidence type="ECO:0000313" key="2">
    <source>
        <dbReference type="Proteomes" id="UP001215231"/>
    </source>
</evidence>
<proteinExistence type="predicted"/>
<dbReference type="RefSeq" id="WP_274049309.1">
    <property type="nucleotide sequence ID" value="NZ_CP059693.1"/>
</dbReference>
<organism evidence="1 2">
    <name type="scientific">Thalassomonas haliotis</name>
    <dbReference type="NCBI Taxonomy" id="485448"/>
    <lineage>
        <taxon>Bacteria</taxon>
        <taxon>Pseudomonadati</taxon>
        <taxon>Pseudomonadota</taxon>
        <taxon>Gammaproteobacteria</taxon>
        <taxon>Alteromonadales</taxon>
        <taxon>Colwelliaceae</taxon>
        <taxon>Thalassomonas</taxon>
    </lineage>
</organism>
<evidence type="ECO:0000313" key="1">
    <source>
        <dbReference type="EMBL" id="WDE09384.1"/>
    </source>
</evidence>
<sequence>MNFEERFTKKQNGLPPFYCRCRRGLCLILLCACQMFLLGCNSINQALSKVVPFYSYDKTTLSDISITSDAGSNNSVPVAIDFVFIFDETVTPVLQNLKGPEWFANKAGLLLQYDKKLALAHVEIVPLTAKHSISLPDGYDDAVKVLMFANYIHVSGQVIADLTLFDELQITLGKSAYQLKELNP</sequence>
<accession>A0ABY7V8M1</accession>
<name>A0ABY7V8M1_9GAMM</name>
<keyword evidence="2" id="KW-1185">Reference proteome</keyword>
<dbReference type="Proteomes" id="UP001215231">
    <property type="component" value="Chromosome"/>
</dbReference>
<evidence type="ECO:0008006" key="3">
    <source>
        <dbReference type="Google" id="ProtNLM"/>
    </source>
</evidence>